<proteinExistence type="predicted"/>
<evidence type="ECO:0000313" key="5">
    <source>
        <dbReference type="Proteomes" id="UP000663873"/>
    </source>
</evidence>
<dbReference type="EMBL" id="CAJOBP010009653">
    <property type="protein sequence ID" value="CAF4555926.1"/>
    <property type="molecule type" value="Genomic_DNA"/>
</dbReference>
<evidence type="ECO:0000256" key="1">
    <source>
        <dbReference type="SAM" id="Phobius"/>
    </source>
</evidence>
<evidence type="ECO:0000313" key="2">
    <source>
        <dbReference type="EMBL" id="CAF3097672.1"/>
    </source>
</evidence>
<gene>
    <name evidence="2" type="ORF">TIS948_LOCUS6778</name>
    <name evidence="3" type="ORF">UJA718_LOCUS29655</name>
</gene>
<dbReference type="Proteomes" id="UP000663873">
    <property type="component" value="Unassembled WGS sequence"/>
</dbReference>
<comment type="caution">
    <text evidence="2">The sequence shown here is derived from an EMBL/GenBank/DDBJ whole genome shotgun (WGS) entry which is preliminary data.</text>
</comment>
<accession>A0A817NB19</accession>
<feature type="transmembrane region" description="Helical" evidence="1">
    <location>
        <begin position="132"/>
        <end position="154"/>
    </location>
</feature>
<sequence>MTTNAEYCKNYRQRKYNISNRLQQMQPTPPQDLYLCSDHVDNIDPQEDEVNNYFNQLNTANDDEYRSHGSSYEDSSIIDSEYETESDSDLDCFTDDDDDGTLLYQDGSISLYQAYKAIKKFIIKCNLSYTNILNLILLILFLLPVGHGLSKLGILRCYKKKENFFYNTLCINCNHEVQPTDGKCSSTCNFYGKQRTNDSVTELAEANIVDRIKNVVKRNLPLITEYQQRAHLLLPNDILNSVAYQQIHKDSIFNRLTLTIHADGIQLVTTKRKKFYAVTGTILEIPPPHREYARNKLLFVLYFSENEPTPSIIYDNLCQQMRKIINEKFTVISGQKFNIKFQLFKADLPCRSLSICTKQHNGYYCCSNCLQRGKTVGGTCVYYSSDEIQPARSHRDYIDAATEAERNQNQISVFGVHGKSPLLSLFFNVQVNYPFDYMHLCCR</sequence>
<dbReference type="OrthoDB" id="10058346at2759"/>
<keyword evidence="1" id="KW-0472">Membrane</keyword>
<organism evidence="2 4">
    <name type="scientific">Rotaria socialis</name>
    <dbReference type="NCBI Taxonomy" id="392032"/>
    <lineage>
        <taxon>Eukaryota</taxon>
        <taxon>Metazoa</taxon>
        <taxon>Spiralia</taxon>
        <taxon>Gnathifera</taxon>
        <taxon>Rotifera</taxon>
        <taxon>Eurotatoria</taxon>
        <taxon>Bdelloidea</taxon>
        <taxon>Philodinida</taxon>
        <taxon>Philodinidae</taxon>
        <taxon>Rotaria</taxon>
    </lineage>
</organism>
<keyword evidence="1" id="KW-1133">Transmembrane helix</keyword>
<evidence type="ECO:0000313" key="3">
    <source>
        <dbReference type="EMBL" id="CAF4555926.1"/>
    </source>
</evidence>
<reference evidence="2" key="1">
    <citation type="submission" date="2021-02" db="EMBL/GenBank/DDBJ databases">
        <authorList>
            <person name="Nowell W R."/>
        </authorList>
    </citation>
    <scope>NUCLEOTIDE SEQUENCE</scope>
</reference>
<dbReference type="Proteomes" id="UP000663825">
    <property type="component" value="Unassembled WGS sequence"/>
</dbReference>
<dbReference type="AlphaFoldDB" id="A0A817NB19"/>
<evidence type="ECO:0000313" key="4">
    <source>
        <dbReference type="Proteomes" id="UP000663825"/>
    </source>
</evidence>
<evidence type="ECO:0008006" key="6">
    <source>
        <dbReference type="Google" id="ProtNLM"/>
    </source>
</evidence>
<protein>
    <recommendedName>
        <fullName evidence="6">Transposase</fullName>
    </recommendedName>
</protein>
<name>A0A817NB19_9BILA</name>
<keyword evidence="5" id="KW-1185">Reference proteome</keyword>
<dbReference type="EMBL" id="CAJNXB010000776">
    <property type="protein sequence ID" value="CAF3097672.1"/>
    <property type="molecule type" value="Genomic_DNA"/>
</dbReference>
<keyword evidence="1" id="KW-0812">Transmembrane</keyword>